<reference evidence="3" key="1">
    <citation type="journal article" date="2021" name="Open Biol.">
        <title>Shared evolutionary footprints suggest mitochondrial oxidative damage underlies multiple complex I losses in fungi.</title>
        <authorList>
            <person name="Schikora-Tamarit M.A."/>
            <person name="Marcet-Houben M."/>
            <person name="Nosek J."/>
            <person name="Gabaldon T."/>
        </authorList>
    </citation>
    <scope>NUCLEOTIDE SEQUENCE</scope>
    <source>
        <strain evidence="3">CBS2887</strain>
    </source>
</reference>
<dbReference type="Proteomes" id="UP000774326">
    <property type="component" value="Unassembled WGS sequence"/>
</dbReference>
<keyword evidence="2" id="KW-0812">Transmembrane</keyword>
<feature type="compositionally biased region" description="Polar residues" evidence="1">
    <location>
        <begin position="110"/>
        <end position="120"/>
    </location>
</feature>
<keyword evidence="2" id="KW-1133">Transmembrane helix</keyword>
<reference evidence="3" key="2">
    <citation type="submission" date="2021-01" db="EMBL/GenBank/DDBJ databases">
        <authorList>
            <person name="Schikora-Tamarit M.A."/>
        </authorList>
    </citation>
    <scope>NUCLEOTIDE SEQUENCE</scope>
    <source>
        <strain evidence="3">CBS2887</strain>
    </source>
</reference>
<gene>
    <name evidence="3" type="ORF">WICPIJ_007650</name>
</gene>
<feature type="region of interest" description="Disordered" evidence="1">
    <location>
        <begin position="105"/>
        <end position="134"/>
    </location>
</feature>
<comment type="caution">
    <text evidence="3">The sequence shown here is derived from an EMBL/GenBank/DDBJ whole genome shotgun (WGS) entry which is preliminary data.</text>
</comment>
<feature type="compositionally biased region" description="Basic and acidic residues" evidence="1">
    <location>
        <begin position="121"/>
        <end position="134"/>
    </location>
</feature>
<evidence type="ECO:0000313" key="3">
    <source>
        <dbReference type="EMBL" id="KAH3681381.1"/>
    </source>
</evidence>
<dbReference type="OrthoDB" id="10634784at2759"/>
<evidence type="ECO:0000313" key="4">
    <source>
        <dbReference type="Proteomes" id="UP000774326"/>
    </source>
</evidence>
<feature type="transmembrane region" description="Helical" evidence="2">
    <location>
        <begin position="22"/>
        <end position="39"/>
    </location>
</feature>
<evidence type="ECO:0000256" key="1">
    <source>
        <dbReference type="SAM" id="MobiDB-lite"/>
    </source>
</evidence>
<accession>A0A9P8TK84</accession>
<proteinExistence type="predicted"/>
<keyword evidence="4" id="KW-1185">Reference proteome</keyword>
<evidence type="ECO:0000256" key="2">
    <source>
        <dbReference type="SAM" id="Phobius"/>
    </source>
</evidence>
<dbReference type="AlphaFoldDB" id="A0A9P8TK84"/>
<sequence>MAVGFGGCACSEVEVDVDSVPLLLWIFVHLSVSLVIRFLSKSSEKLRLDDESPASVLWKRTKSEIKQIAKAQGYPVHESPRQSLLKASLAGCNKCMNPVAIMTPEPKNLAKNQQKSGSLTNEKRDASNGKKVPNDEEIRIMKMERIRRLVLPWNVFSVAH</sequence>
<protein>
    <submittedName>
        <fullName evidence="3">Uncharacterized protein</fullName>
    </submittedName>
</protein>
<organism evidence="3 4">
    <name type="scientific">Wickerhamomyces pijperi</name>
    <name type="common">Yeast</name>
    <name type="synonym">Pichia pijperi</name>
    <dbReference type="NCBI Taxonomy" id="599730"/>
    <lineage>
        <taxon>Eukaryota</taxon>
        <taxon>Fungi</taxon>
        <taxon>Dikarya</taxon>
        <taxon>Ascomycota</taxon>
        <taxon>Saccharomycotina</taxon>
        <taxon>Saccharomycetes</taxon>
        <taxon>Phaffomycetales</taxon>
        <taxon>Wickerhamomycetaceae</taxon>
        <taxon>Wickerhamomyces</taxon>
    </lineage>
</organism>
<dbReference type="EMBL" id="JAEUBG010004437">
    <property type="protein sequence ID" value="KAH3681381.1"/>
    <property type="molecule type" value="Genomic_DNA"/>
</dbReference>
<keyword evidence="2" id="KW-0472">Membrane</keyword>
<name>A0A9P8TK84_WICPI</name>